<feature type="transmembrane region" description="Helical" evidence="2">
    <location>
        <begin position="33"/>
        <end position="55"/>
    </location>
</feature>
<sequence>MPVAAISIGRMISLCINRAGTIPIVDMSYHTPVVYIFSVLEVNIAILCASIPIFWPIISSFATNKILVVNEIVVHVEEYSKTSLDGQPGIGLAEQAAFKSPPESPGDSSHQPQQSSRLSTFARTFDRRPSKDTDTKANHRSKGSSASSVGKAFNRSENDRSVARPSQESQRNLYKASSQETGSLTKSDYDWFAELDRDCVGKRTTTRIERSKTPFDSARRPSAT</sequence>
<evidence type="ECO:0000313" key="3">
    <source>
        <dbReference type="EMBL" id="KAL1596836.1"/>
    </source>
</evidence>
<feature type="region of interest" description="Disordered" evidence="1">
    <location>
        <begin position="97"/>
        <end position="187"/>
    </location>
</feature>
<keyword evidence="2" id="KW-1133">Transmembrane helix</keyword>
<keyword evidence="4" id="KW-1185">Reference proteome</keyword>
<evidence type="ECO:0000256" key="2">
    <source>
        <dbReference type="SAM" id="Phobius"/>
    </source>
</evidence>
<proteinExistence type="predicted"/>
<evidence type="ECO:0000256" key="1">
    <source>
        <dbReference type="SAM" id="MobiDB-lite"/>
    </source>
</evidence>
<feature type="compositionally biased region" description="Polar residues" evidence="1">
    <location>
        <begin position="164"/>
        <end position="186"/>
    </location>
</feature>
<evidence type="ECO:0008006" key="5">
    <source>
        <dbReference type="Google" id="ProtNLM"/>
    </source>
</evidence>
<keyword evidence="2" id="KW-0812">Transmembrane</keyword>
<feature type="region of interest" description="Disordered" evidence="1">
    <location>
        <begin position="202"/>
        <end position="224"/>
    </location>
</feature>
<protein>
    <recommendedName>
        <fullName evidence="5">Integral membrane protein</fullName>
    </recommendedName>
</protein>
<accession>A0ABR3QXF1</accession>
<dbReference type="EMBL" id="JAKIXB020000027">
    <property type="protein sequence ID" value="KAL1596836.1"/>
    <property type="molecule type" value="Genomic_DNA"/>
</dbReference>
<name>A0ABR3QXF1_9PLEO</name>
<comment type="caution">
    <text evidence="3">The sequence shown here is derived from an EMBL/GenBank/DDBJ whole genome shotgun (WGS) entry which is preliminary data.</text>
</comment>
<organism evidence="3 4">
    <name type="scientific">Nothophoma quercina</name>
    <dbReference type="NCBI Taxonomy" id="749835"/>
    <lineage>
        <taxon>Eukaryota</taxon>
        <taxon>Fungi</taxon>
        <taxon>Dikarya</taxon>
        <taxon>Ascomycota</taxon>
        <taxon>Pezizomycotina</taxon>
        <taxon>Dothideomycetes</taxon>
        <taxon>Pleosporomycetidae</taxon>
        <taxon>Pleosporales</taxon>
        <taxon>Pleosporineae</taxon>
        <taxon>Didymellaceae</taxon>
        <taxon>Nothophoma</taxon>
    </lineage>
</organism>
<evidence type="ECO:0000313" key="4">
    <source>
        <dbReference type="Proteomes" id="UP001521222"/>
    </source>
</evidence>
<dbReference type="Proteomes" id="UP001521222">
    <property type="component" value="Unassembled WGS sequence"/>
</dbReference>
<keyword evidence="2" id="KW-0472">Membrane</keyword>
<gene>
    <name evidence="3" type="ORF">SLS59_007577</name>
</gene>
<feature type="compositionally biased region" description="Basic and acidic residues" evidence="1">
    <location>
        <begin position="124"/>
        <end position="137"/>
    </location>
</feature>
<feature type="compositionally biased region" description="Low complexity" evidence="1">
    <location>
        <begin position="143"/>
        <end position="152"/>
    </location>
</feature>
<reference evidence="3 4" key="1">
    <citation type="submission" date="2024-02" db="EMBL/GenBank/DDBJ databases">
        <title>De novo assembly and annotation of 12 fungi associated with fruit tree decline syndrome in Ontario, Canada.</title>
        <authorList>
            <person name="Sulman M."/>
            <person name="Ellouze W."/>
            <person name="Ilyukhin E."/>
        </authorList>
    </citation>
    <scope>NUCLEOTIDE SEQUENCE [LARGE SCALE GENOMIC DNA]</scope>
    <source>
        <strain evidence="3 4">M97-236</strain>
    </source>
</reference>
<feature type="compositionally biased region" description="Polar residues" evidence="1">
    <location>
        <begin position="106"/>
        <end position="122"/>
    </location>
</feature>